<gene>
    <name evidence="8" type="ORF">H9X83_00205</name>
</gene>
<keyword evidence="5" id="KW-0326">Glycosidase</keyword>
<dbReference type="PANTHER" id="PTHR30480">
    <property type="entry name" value="BETA-HEXOSAMINIDASE-RELATED"/>
    <property type="match status" value="1"/>
</dbReference>
<sequence length="385" mass="41130">MAKRGFFRRGLALALTVFLLGGCGAKQGTDSAGAEKTPEQMETEWIEETLADMTLEEKVGQMLMMDFRNLSDGTPMTELSEDAAEQIEEYHLGGVILFAENLDTAKQTKALTAQMQEAADLPLWIGIDEEGGIVSRLDKSNIPHEQIPSAALMEGDTAQAEEAGRTIGRELRELGVNVDFAPVADIYTNPENTVIGERAFGTDAQTVSDMASAFAAGLAEEGVLAAAKHFPGHGDTATDSHYGVAMAEQTLEELRTVEFVPFQRLIDEGIPFVMVGHITTPNATKDGLPASLSAETIGLLRQELGFDGIVITDAMNMGAITEAFSTGESAVMAVKAGVDMVLMPADLPAAYEGLLAAVSDGEITQKRLDESVRRILEAKYDAGLL</sequence>
<dbReference type="PROSITE" id="PS00775">
    <property type="entry name" value="GLYCOSYL_HYDROL_F3"/>
    <property type="match status" value="1"/>
</dbReference>
<comment type="similarity">
    <text evidence="2">Belongs to the glycosyl hydrolase 3 family.</text>
</comment>
<feature type="chain" id="PRO_5046543037" description="beta-N-acetylhexosaminidase" evidence="6">
    <location>
        <begin position="29"/>
        <end position="385"/>
    </location>
</feature>
<dbReference type="Gene3D" id="3.20.20.300">
    <property type="entry name" value="Glycoside hydrolase, family 3, N-terminal domain"/>
    <property type="match status" value="1"/>
</dbReference>
<dbReference type="Pfam" id="PF00933">
    <property type="entry name" value="Glyco_hydro_3"/>
    <property type="match status" value="1"/>
</dbReference>
<evidence type="ECO:0000313" key="9">
    <source>
        <dbReference type="Proteomes" id="UP000729290"/>
    </source>
</evidence>
<dbReference type="RefSeq" id="WP_205132500.1">
    <property type="nucleotide sequence ID" value="NZ_JACSNT010000001.1"/>
</dbReference>
<dbReference type="InterPro" id="IPR050226">
    <property type="entry name" value="NagZ_Beta-hexosaminidase"/>
</dbReference>
<evidence type="ECO:0000256" key="6">
    <source>
        <dbReference type="SAM" id="SignalP"/>
    </source>
</evidence>
<evidence type="ECO:0000313" key="8">
    <source>
        <dbReference type="EMBL" id="MBM6876584.1"/>
    </source>
</evidence>
<organism evidence="8 9">
    <name type="scientific">Anaerotignum lactatifermentans</name>
    <dbReference type="NCBI Taxonomy" id="160404"/>
    <lineage>
        <taxon>Bacteria</taxon>
        <taxon>Bacillati</taxon>
        <taxon>Bacillota</taxon>
        <taxon>Clostridia</taxon>
        <taxon>Lachnospirales</taxon>
        <taxon>Anaerotignaceae</taxon>
        <taxon>Anaerotignum</taxon>
    </lineage>
</organism>
<keyword evidence="6" id="KW-0732">Signal</keyword>
<reference evidence="8 9" key="1">
    <citation type="journal article" date="2021" name="Sci. Rep.">
        <title>The distribution of antibiotic resistance genes in chicken gut microbiota commensals.</title>
        <authorList>
            <person name="Juricova H."/>
            <person name="Matiasovicova J."/>
            <person name="Kubasova T."/>
            <person name="Cejkova D."/>
            <person name="Rychlik I."/>
        </authorList>
    </citation>
    <scope>NUCLEOTIDE SEQUENCE [LARGE SCALE GENOMIC DNA]</scope>
    <source>
        <strain evidence="8 9">An431b</strain>
    </source>
</reference>
<comment type="caution">
    <text evidence="8">The sequence shown here is derived from an EMBL/GenBank/DDBJ whole genome shotgun (WGS) entry which is preliminary data.</text>
</comment>
<feature type="domain" description="Glycoside hydrolase family 3 N-terminal" evidence="7">
    <location>
        <begin position="54"/>
        <end position="377"/>
    </location>
</feature>
<dbReference type="InterPro" id="IPR036962">
    <property type="entry name" value="Glyco_hydro_3_N_sf"/>
</dbReference>
<dbReference type="Proteomes" id="UP000729290">
    <property type="component" value="Unassembled WGS sequence"/>
</dbReference>
<dbReference type="SUPFAM" id="SSF51445">
    <property type="entry name" value="(Trans)glycosidases"/>
    <property type="match status" value="1"/>
</dbReference>
<proteinExistence type="inferred from homology"/>
<dbReference type="EC" id="3.2.1.52" evidence="3"/>
<dbReference type="InterPro" id="IPR019800">
    <property type="entry name" value="Glyco_hydro_3_AS"/>
</dbReference>
<keyword evidence="4 8" id="KW-0378">Hydrolase</keyword>
<protein>
    <recommendedName>
        <fullName evidence="3">beta-N-acetylhexosaminidase</fullName>
        <ecNumber evidence="3">3.2.1.52</ecNumber>
    </recommendedName>
</protein>
<evidence type="ECO:0000256" key="4">
    <source>
        <dbReference type="ARBA" id="ARBA00022801"/>
    </source>
</evidence>
<evidence type="ECO:0000259" key="7">
    <source>
        <dbReference type="Pfam" id="PF00933"/>
    </source>
</evidence>
<accession>A0ABS2G573</accession>
<comment type="catalytic activity">
    <reaction evidence="1">
        <text>Hydrolysis of terminal non-reducing N-acetyl-D-hexosamine residues in N-acetyl-beta-D-hexosaminides.</text>
        <dbReference type="EC" id="3.2.1.52"/>
    </reaction>
</comment>
<dbReference type="PANTHER" id="PTHR30480:SF13">
    <property type="entry name" value="BETA-HEXOSAMINIDASE"/>
    <property type="match status" value="1"/>
</dbReference>
<name>A0ABS2G573_9FIRM</name>
<evidence type="ECO:0000256" key="2">
    <source>
        <dbReference type="ARBA" id="ARBA00005336"/>
    </source>
</evidence>
<keyword evidence="9" id="KW-1185">Reference proteome</keyword>
<feature type="signal peptide" evidence="6">
    <location>
        <begin position="1"/>
        <end position="28"/>
    </location>
</feature>
<evidence type="ECO:0000256" key="3">
    <source>
        <dbReference type="ARBA" id="ARBA00012663"/>
    </source>
</evidence>
<evidence type="ECO:0000256" key="1">
    <source>
        <dbReference type="ARBA" id="ARBA00001231"/>
    </source>
</evidence>
<dbReference type="EMBL" id="JACSNV010000001">
    <property type="protein sequence ID" value="MBM6876584.1"/>
    <property type="molecule type" value="Genomic_DNA"/>
</dbReference>
<evidence type="ECO:0000256" key="5">
    <source>
        <dbReference type="ARBA" id="ARBA00023295"/>
    </source>
</evidence>
<dbReference type="InterPro" id="IPR001764">
    <property type="entry name" value="Glyco_hydro_3_N"/>
</dbReference>
<dbReference type="PROSITE" id="PS51257">
    <property type="entry name" value="PROKAR_LIPOPROTEIN"/>
    <property type="match status" value="1"/>
</dbReference>
<dbReference type="GO" id="GO:0016787">
    <property type="term" value="F:hydrolase activity"/>
    <property type="evidence" value="ECO:0007669"/>
    <property type="project" value="UniProtKB-KW"/>
</dbReference>
<dbReference type="InterPro" id="IPR017853">
    <property type="entry name" value="GH"/>
</dbReference>